<dbReference type="AlphaFoldDB" id="A0A0M4FAU8"/>
<dbReference type="InterPro" id="IPR006170">
    <property type="entry name" value="PBP/GOBP"/>
</dbReference>
<feature type="non-terminal residue" evidence="5">
    <location>
        <position position="1"/>
    </location>
</feature>
<dbReference type="OMA" id="HQLNQCI"/>
<dbReference type="GO" id="GO:0005549">
    <property type="term" value="F:odorant binding"/>
    <property type="evidence" value="ECO:0007669"/>
    <property type="project" value="InterPro"/>
</dbReference>
<dbReference type="PANTHER" id="PTHR11857">
    <property type="entry name" value="ODORANT BINDING PROTEIN-RELATED"/>
    <property type="match status" value="1"/>
</dbReference>
<keyword evidence="4" id="KW-0732">Signal</keyword>
<comment type="similarity">
    <text evidence="2">Belongs to the PBP/GOBP family.</text>
</comment>
<dbReference type="CDD" id="cd23992">
    <property type="entry name" value="PBP_GOBP"/>
    <property type="match status" value="1"/>
</dbReference>
<dbReference type="SMART" id="SM00708">
    <property type="entry name" value="PhBP"/>
    <property type="match status" value="1"/>
</dbReference>
<evidence type="ECO:0000256" key="3">
    <source>
        <dbReference type="ARBA" id="ARBA00022525"/>
    </source>
</evidence>
<evidence type="ECO:0000256" key="2">
    <source>
        <dbReference type="ARBA" id="ARBA00008098"/>
    </source>
</evidence>
<keyword evidence="6" id="KW-1185">Reference proteome</keyword>
<sequence length="130" mass="14826">EPILTVLNRNLPQVQQMIDSHKQRCLSKLQLPANQRALIHEPKPTEQEKCLMECVFKSIRLMDGNKLNLQRVQQLASQVTDNNAMAVALSSTLAQSCNRLVRSSKPCEAAHQLNQCIAKHMERNRVKLSW</sequence>
<dbReference type="Gene3D" id="1.10.238.20">
    <property type="entry name" value="Pheromone/general odorant binding protein domain"/>
    <property type="match status" value="1"/>
</dbReference>
<evidence type="ECO:0000313" key="6">
    <source>
        <dbReference type="Proteomes" id="UP000494163"/>
    </source>
</evidence>
<reference evidence="5 6" key="1">
    <citation type="submission" date="2015-08" db="EMBL/GenBank/DDBJ databases">
        <title>Ancestral chromatin configuration constrains chromatin evolution on differentiating sex chromosomes in Drosophila.</title>
        <authorList>
            <person name="Zhou Q."/>
            <person name="Bachtrog D."/>
        </authorList>
    </citation>
    <scope>NUCLEOTIDE SEQUENCE [LARGE SCALE GENOMIC DNA]</scope>
    <source>
        <tissue evidence="5">Whole larvae</tissue>
    </source>
</reference>
<protein>
    <submittedName>
        <fullName evidence="5">Obp19c</fullName>
    </submittedName>
</protein>
<dbReference type="GO" id="GO:0007608">
    <property type="term" value="P:sensory perception of smell"/>
    <property type="evidence" value="ECO:0007669"/>
    <property type="project" value="TreeGrafter"/>
</dbReference>
<proteinExistence type="inferred from homology"/>
<dbReference type="InterPro" id="IPR036728">
    <property type="entry name" value="PBP_GOBP_sf"/>
</dbReference>
<dbReference type="Proteomes" id="UP000494163">
    <property type="component" value="Chromosome X"/>
</dbReference>
<dbReference type="Pfam" id="PF01395">
    <property type="entry name" value="PBP_GOBP"/>
    <property type="match status" value="1"/>
</dbReference>
<evidence type="ECO:0000256" key="1">
    <source>
        <dbReference type="ARBA" id="ARBA00004613"/>
    </source>
</evidence>
<keyword evidence="3" id="KW-0964">Secreted</keyword>
<dbReference type="PANTHER" id="PTHR11857:SF43">
    <property type="entry name" value="GEO07291P1-RELATED"/>
    <property type="match status" value="1"/>
</dbReference>
<name>A0A0M4FAU8_DROBS</name>
<accession>A0A0M4FAU8</accession>
<dbReference type="OrthoDB" id="8004770at2759"/>
<evidence type="ECO:0000313" key="5">
    <source>
        <dbReference type="EMBL" id="ALC49607.1"/>
    </source>
</evidence>
<evidence type="ECO:0000256" key="4">
    <source>
        <dbReference type="ARBA" id="ARBA00022729"/>
    </source>
</evidence>
<gene>
    <name evidence="5" type="ORF">Dbus_chrXg1463</name>
</gene>
<dbReference type="GO" id="GO:0005615">
    <property type="term" value="C:extracellular space"/>
    <property type="evidence" value="ECO:0007669"/>
    <property type="project" value="TreeGrafter"/>
</dbReference>
<comment type="subcellular location">
    <subcellularLocation>
        <location evidence="1">Secreted</location>
    </subcellularLocation>
</comment>
<dbReference type="EMBL" id="CP012528">
    <property type="protein sequence ID" value="ALC49607.1"/>
    <property type="molecule type" value="Genomic_DNA"/>
</dbReference>
<dbReference type="STRING" id="30019.A0A0M4FAU8"/>
<organism evidence="5 6">
    <name type="scientific">Drosophila busckii</name>
    <name type="common">Fruit fly</name>
    <dbReference type="NCBI Taxonomy" id="30019"/>
    <lineage>
        <taxon>Eukaryota</taxon>
        <taxon>Metazoa</taxon>
        <taxon>Ecdysozoa</taxon>
        <taxon>Arthropoda</taxon>
        <taxon>Hexapoda</taxon>
        <taxon>Insecta</taxon>
        <taxon>Pterygota</taxon>
        <taxon>Neoptera</taxon>
        <taxon>Endopterygota</taxon>
        <taxon>Diptera</taxon>
        <taxon>Brachycera</taxon>
        <taxon>Muscomorpha</taxon>
        <taxon>Ephydroidea</taxon>
        <taxon>Drosophilidae</taxon>
        <taxon>Drosophila</taxon>
    </lineage>
</organism>
<dbReference type="SUPFAM" id="SSF47565">
    <property type="entry name" value="Insect pheromone/odorant-binding proteins"/>
    <property type="match status" value="1"/>
</dbReference>